<dbReference type="Pfam" id="PF16264">
    <property type="entry name" value="SatD"/>
    <property type="match status" value="1"/>
</dbReference>
<protein>
    <recommendedName>
        <fullName evidence="3">SatD family (SatD)</fullName>
    </recommendedName>
</protein>
<reference evidence="1 2" key="1">
    <citation type="submission" date="2020-05" db="EMBL/GenBank/DDBJ databases">
        <authorList>
            <person name="Ruan W."/>
            <person name="Jeon C.O."/>
            <person name="Chun B.H."/>
        </authorList>
    </citation>
    <scope>NUCLEOTIDE SEQUENCE [LARGE SCALE GENOMIC DNA]</scope>
    <source>
        <strain evidence="1 2">TBZ9</strain>
    </source>
</reference>
<dbReference type="AlphaFoldDB" id="A0A7Y3XBE1"/>
<reference evidence="1 2" key="2">
    <citation type="submission" date="2020-06" db="EMBL/GenBank/DDBJ databases">
        <title>Halomonas songnenensis sp. nov., a moderately halophilic bacterium isolated from saline and alkaline soils.</title>
        <authorList>
            <person name="Jiang J."/>
            <person name="Pan Y."/>
        </authorList>
    </citation>
    <scope>NUCLEOTIDE SEQUENCE [LARGE SCALE GENOMIC DNA]</scope>
    <source>
        <strain evidence="1 2">TBZ9</strain>
    </source>
</reference>
<organism evidence="1 2">
    <name type="scientific">Vreelandella azerica</name>
    <dbReference type="NCBI Taxonomy" id="2732867"/>
    <lineage>
        <taxon>Bacteria</taxon>
        <taxon>Pseudomonadati</taxon>
        <taxon>Pseudomonadota</taxon>
        <taxon>Gammaproteobacteria</taxon>
        <taxon>Oceanospirillales</taxon>
        <taxon>Halomonadaceae</taxon>
        <taxon>Vreelandella</taxon>
    </lineage>
</organism>
<sequence length="220" mass="24805">MRATVVLCDIRDSRKISDRQAFAAQVSHCMDALNEQSDDLIAKFAVQAGIDEFAGIVTNPASGRIMQKLWFGLYPQAVRCSVVVGDLDIQAIANDVDQPPAVYHFDGPAFHQAADQLAGMQQTGQLFCYHHTSLETWQSELISALGDQLYAQMLGWTRRQHEIVREYMQRDSQSAAAKHLGIDQSAISHSLSAMDYSRFRRNLGLWQACFDEIWVRRKVN</sequence>
<name>A0A7Y3XBE1_9GAMM</name>
<evidence type="ECO:0000313" key="2">
    <source>
        <dbReference type="Proteomes" id="UP000588806"/>
    </source>
</evidence>
<dbReference type="EMBL" id="JABFHI010000004">
    <property type="protein sequence ID" value="NOG32191.1"/>
    <property type="molecule type" value="Genomic_DNA"/>
</dbReference>
<gene>
    <name evidence="1" type="ORF">HLB35_11255</name>
</gene>
<dbReference type="Proteomes" id="UP000588806">
    <property type="component" value="Unassembled WGS sequence"/>
</dbReference>
<accession>A0A7Y3XBE1</accession>
<comment type="caution">
    <text evidence="1">The sequence shown here is derived from an EMBL/GenBank/DDBJ whole genome shotgun (WGS) entry which is preliminary data.</text>
</comment>
<evidence type="ECO:0008006" key="3">
    <source>
        <dbReference type="Google" id="ProtNLM"/>
    </source>
</evidence>
<keyword evidence="2" id="KW-1185">Reference proteome</keyword>
<dbReference type="RefSeq" id="WP_171702647.1">
    <property type="nucleotide sequence ID" value="NZ_JABFHI010000004.1"/>
</dbReference>
<dbReference type="InterPro" id="IPR032580">
    <property type="entry name" value="SatD"/>
</dbReference>
<proteinExistence type="predicted"/>
<evidence type="ECO:0000313" key="1">
    <source>
        <dbReference type="EMBL" id="NOG32191.1"/>
    </source>
</evidence>